<keyword evidence="7" id="KW-0282">Flagellum</keyword>
<keyword evidence="8" id="KW-1185">Reference proteome</keyword>
<dbReference type="PANTHER" id="PTHR34653">
    <property type="match status" value="1"/>
</dbReference>
<dbReference type="PANTHER" id="PTHR34653:SF1">
    <property type="entry name" value="FLAGELLAR HOOK-BASAL BODY COMPLEX PROTEIN FLIE"/>
    <property type="match status" value="1"/>
</dbReference>
<evidence type="ECO:0000256" key="6">
    <source>
        <dbReference type="SAM" id="MobiDB-lite"/>
    </source>
</evidence>
<reference evidence="7 8" key="1">
    <citation type="journal article" date="2009" name="Stand. Genomic Sci.">
        <title>Complete genome sequence of Desulfotomaculum acetoxidans type strain (5575).</title>
        <authorList>
            <person name="Spring S."/>
            <person name="Lapidus A."/>
            <person name="Schroder M."/>
            <person name="Gleim D."/>
            <person name="Sims D."/>
            <person name="Meincke L."/>
            <person name="Glavina Del Rio T."/>
            <person name="Tice H."/>
            <person name="Copeland A."/>
            <person name="Cheng J.F."/>
            <person name="Lucas S."/>
            <person name="Chen F."/>
            <person name="Nolan M."/>
            <person name="Bruce D."/>
            <person name="Goodwin L."/>
            <person name="Pitluck S."/>
            <person name="Ivanova N."/>
            <person name="Mavromatis K."/>
            <person name="Mikhailova N."/>
            <person name="Pati A."/>
            <person name="Chen A."/>
            <person name="Palaniappan K."/>
            <person name="Land M."/>
            <person name="Hauser L."/>
            <person name="Chang Y.J."/>
            <person name="Jeffries C.D."/>
            <person name="Chain P."/>
            <person name="Saunders E."/>
            <person name="Brettin T."/>
            <person name="Detter J.C."/>
            <person name="Goker M."/>
            <person name="Bristow J."/>
            <person name="Eisen J.A."/>
            <person name="Markowitz V."/>
            <person name="Hugenholtz P."/>
            <person name="Kyrpides N.C."/>
            <person name="Klenk H.P."/>
            <person name="Han C."/>
        </authorList>
    </citation>
    <scope>NUCLEOTIDE SEQUENCE [LARGE SCALE GENOMIC DNA]</scope>
    <source>
        <strain evidence="8">ATCC 49208 / DSM 771 / VKM B-1644</strain>
    </source>
</reference>
<dbReference type="eggNOG" id="COG1677">
    <property type="taxonomic scope" value="Bacteria"/>
</dbReference>
<comment type="similarity">
    <text evidence="2 4">Belongs to the FliE family.</text>
</comment>
<dbReference type="Proteomes" id="UP000002217">
    <property type="component" value="Chromosome"/>
</dbReference>
<keyword evidence="3 4" id="KW-0975">Bacterial flagellum</keyword>
<keyword evidence="7" id="KW-0969">Cilium</keyword>
<keyword evidence="7" id="KW-0966">Cell projection</keyword>
<comment type="subcellular location">
    <subcellularLocation>
        <location evidence="1 4">Bacterial flagellum basal body</location>
    </subcellularLocation>
</comment>
<dbReference type="HAMAP" id="MF_00724">
    <property type="entry name" value="FliE"/>
    <property type="match status" value="1"/>
</dbReference>
<dbReference type="OrthoDB" id="9812413at2"/>
<organism evidence="7 8">
    <name type="scientific">Desulfofarcimen acetoxidans (strain ATCC 49208 / DSM 771 / KCTC 5769 / VKM B-1644 / 5575)</name>
    <name type="common">Desulfotomaculum acetoxidans</name>
    <dbReference type="NCBI Taxonomy" id="485916"/>
    <lineage>
        <taxon>Bacteria</taxon>
        <taxon>Bacillati</taxon>
        <taxon>Bacillota</taxon>
        <taxon>Clostridia</taxon>
        <taxon>Eubacteriales</taxon>
        <taxon>Peptococcaceae</taxon>
        <taxon>Desulfofarcimen</taxon>
    </lineage>
</organism>
<evidence type="ECO:0000256" key="4">
    <source>
        <dbReference type="HAMAP-Rule" id="MF_00724"/>
    </source>
</evidence>
<evidence type="ECO:0000256" key="3">
    <source>
        <dbReference type="ARBA" id="ARBA00023143"/>
    </source>
</evidence>
<dbReference type="PRINTS" id="PR01006">
    <property type="entry name" value="FLGHOOKFLIE"/>
</dbReference>
<feature type="region of interest" description="Disordered" evidence="6">
    <location>
        <begin position="1"/>
        <end position="28"/>
    </location>
</feature>
<dbReference type="InterPro" id="IPR001624">
    <property type="entry name" value="FliE"/>
</dbReference>
<sequence>MIVSPAKLPLLMPMSEQQESQNDGSSKSDFSTFLAEAVNKLNSSQVDADNLSEKFLTGEVDNLHQVTIAMEKAKLSMQLAMQVRNKFVEAYQEISRMQI</sequence>
<evidence type="ECO:0000313" key="8">
    <source>
        <dbReference type="Proteomes" id="UP000002217"/>
    </source>
</evidence>
<dbReference type="GO" id="GO:0071973">
    <property type="term" value="P:bacterial-type flagellum-dependent cell motility"/>
    <property type="evidence" value="ECO:0007669"/>
    <property type="project" value="InterPro"/>
</dbReference>
<dbReference type="Pfam" id="PF02049">
    <property type="entry name" value="FliE"/>
    <property type="match status" value="1"/>
</dbReference>
<dbReference type="EMBL" id="CP001720">
    <property type="protein sequence ID" value="ACV61601.1"/>
    <property type="molecule type" value="Genomic_DNA"/>
</dbReference>
<name>C8W1F6_DESAS</name>
<evidence type="ECO:0000256" key="1">
    <source>
        <dbReference type="ARBA" id="ARBA00004117"/>
    </source>
</evidence>
<feature type="compositionally biased region" description="Polar residues" evidence="6">
    <location>
        <begin position="15"/>
        <end position="28"/>
    </location>
</feature>
<dbReference type="RefSeq" id="WP_015756319.1">
    <property type="nucleotide sequence ID" value="NC_013216.1"/>
</dbReference>
<evidence type="ECO:0000256" key="5">
    <source>
        <dbReference type="NCBIfam" id="TIGR00205"/>
    </source>
</evidence>
<accession>C8W1F6</accession>
<proteinExistence type="inferred from homology"/>
<dbReference type="STRING" id="485916.Dtox_0687"/>
<dbReference type="GO" id="GO:0003774">
    <property type="term" value="F:cytoskeletal motor activity"/>
    <property type="evidence" value="ECO:0007669"/>
    <property type="project" value="InterPro"/>
</dbReference>
<dbReference type="GO" id="GO:0009425">
    <property type="term" value="C:bacterial-type flagellum basal body"/>
    <property type="evidence" value="ECO:0007669"/>
    <property type="project" value="UniProtKB-SubCell"/>
</dbReference>
<dbReference type="KEGG" id="dae:Dtox_0687"/>
<gene>
    <name evidence="4" type="primary">fliE</name>
    <name evidence="7" type="ordered locus">Dtox_0687</name>
</gene>
<protein>
    <recommendedName>
        <fullName evidence="4 5">Flagellar hook-basal body complex protein FliE</fullName>
    </recommendedName>
</protein>
<dbReference type="GO" id="GO:0005198">
    <property type="term" value="F:structural molecule activity"/>
    <property type="evidence" value="ECO:0007669"/>
    <property type="project" value="UniProtKB-UniRule"/>
</dbReference>
<dbReference type="AlphaFoldDB" id="C8W1F6"/>
<dbReference type="NCBIfam" id="TIGR00205">
    <property type="entry name" value="fliE"/>
    <property type="match status" value="1"/>
</dbReference>
<dbReference type="HOGENOM" id="CLU_147249_3_3_9"/>
<evidence type="ECO:0000256" key="2">
    <source>
        <dbReference type="ARBA" id="ARBA00009272"/>
    </source>
</evidence>
<evidence type="ECO:0000313" key="7">
    <source>
        <dbReference type="EMBL" id="ACV61601.1"/>
    </source>
</evidence>